<keyword evidence="2" id="KW-1185">Reference proteome</keyword>
<reference evidence="1" key="2">
    <citation type="submission" date="2020-10" db="EMBL/GenBank/DDBJ databases">
        <authorList>
            <person name="Peck L.D."/>
            <person name="Nowell R.W."/>
            <person name="Flood J."/>
            <person name="Ryan M.J."/>
            <person name="Barraclough T.G."/>
        </authorList>
    </citation>
    <scope>NUCLEOTIDE SEQUENCE</scope>
    <source>
        <strain evidence="1">IMI 127659i</strain>
    </source>
</reference>
<sequence>MSQENFSLQMSDVSSSFVELMYEANKRGCLPGWPETYKLQSFRSDYNSWVRNHGMRLDSGVSNTATNYPNEDRVKRSAIKLALSTLNSQIQLLMQDYRDGPPLRTASGAQSNASSVERSLTTLSRWTSREDYE</sequence>
<dbReference type="AlphaFoldDB" id="A0A9P7IB39"/>
<proteinExistence type="predicted"/>
<reference evidence="1" key="1">
    <citation type="journal article" date="2020" name="bioRxiv">
        <title>Historical genomics reveals the evolutionary mechanisms behind multiple outbreaks of the host-specific coffee wilt pathogen Fusarium xylarioides.</title>
        <authorList>
            <person name="Peck D."/>
            <person name="Nowell R.W."/>
            <person name="Flood J."/>
            <person name="Ryan M.J."/>
            <person name="Barraclough T.G."/>
        </authorList>
    </citation>
    <scope>NUCLEOTIDE SEQUENCE</scope>
    <source>
        <strain evidence="1">IMI 127659i</strain>
    </source>
</reference>
<dbReference type="EMBL" id="JADFTT010000019">
    <property type="protein sequence ID" value="KAG5772790.1"/>
    <property type="molecule type" value="Genomic_DNA"/>
</dbReference>
<evidence type="ECO:0000313" key="2">
    <source>
        <dbReference type="Proteomes" id="UP000750502"/>
    </source>
</evidence>
<name>A0A9P7IB39_9HYPO</name>
<accession>A0A9P7IB39</accession>
<evidence type="ECO:0000313" key="1">
    <source>
        <dbReference type="EMBL" id="KAG5772790.1"/>
    </source>
</evidence>
<gene>
    <name evidence="1" type="ORF">H9Q72_001193</name>
</gene>
<dbReference type="OrthoDB" id="4994241at2759"/>
<organism evidence="1 2">
    <name type="scientific">Fusarium xylarioides</name>
    <dbReference type="NCBI Taxonomy" id="221167"/>
    <lineage>
        <taxon>Eukaryota</taxon>
        <taxon>Fungi</taxon>
        <taxon>Dikarya</taxon>
        <taxon>Ascomycota</taxon>
        <taxon>Pezizomycotina</taxon>
        <taxon>Sordariomycetes</taxon>
        <taxon>Hypocreomycetidae</taxon>
        <taxon>Hypocreales</taxon>
        <taxon>Nectriaceae</taxon>
        <taxon>Fusarium</taxon>
        <taxon>Fusarium fujikuroi species complex</taxon>
    </lineage>
</organism>
<dbReference type="Proteomes" id="UP000750502">
    <property type="component" value="Unassembled WGS sequence"/>
</dbReference>
<protein>
    <submittedName>
        <fullName evidence="1">Uncharacterized protein</fullName>
    </submittedName>
</protein>
<comment type="caution">
    <text evidence="1">The sequence shown here is derived from an EMBL/GenBank/DDBJ whole genome shotgun (WGS) entry which is preliminary data.</text>
</comment>